<dbReference type="InterPro" id="IPR049372">
    <property type="entry name" value="PPP1R21_C"/>
</dbReference>
<protein>
    <recommendedName>
        <fullName evidence="3">Protein phosphatase 1 regulatory subunit 21 C-terminal domain-containing protein</fullName>
    </recommendedName>
</protein>
<organism evidence="4 5">
    <name type="scientific">Aldrovandia affinis</name>
    <dbReference type="NCBI Taxonomy" id="143900"/>
    <lineage>
        <taxon>Eukaryota</taxon>
        <taxon>Metazoa</taxon>
        <taxon>Chordata</taxon>
        <taxon>Craniata</taxon>
        <taxon>Vertebrata</taxon>
        <taxon>Euteleostomi</taxon>
        <taxon>Actinopterygii</taxon>
        <taxon>Neopterygii</taxon>
        <taxon>Teleostei</taxon>
        <taxon>Notacanthiformes</taxon>
        <taxon>Halosauridae</taxon>
        <taxon>Aldrovandia</taxon>
    </lineage>
</organism>
<evidence type="ECO:0000256" key="2">
    <source>
        <dbReference type="SAM" id="Phobius"/>
    </source>
</evidence>
<evidence type="ECO:0000313" key="5">
    <source>
        <dbReference type="Proteomes" id="UP001221898"/>
    </source>
</evidence>
<comment type="caution">
    <text evidence="4">The sequence shown here is derived from an EMBL/GenBank/DDBJ whole genome shotgun (WGS) entry which is preliminary data.</text>
</comment>
<keyword evidence="2" id="KW-0812">Transmembrane</keyword>
<gene>
    <name evidence="4" type="ORF">AAFF_G00115790</name>
</gene>
<dbReference type="AlphaFoldDB" id="A0AAD7T1F8"/>
<evidence type="ECO:0000313" key="4">
    <source>
        <dbReference type="EMBL" id="KAJ8412628.1"/>
    </source>
</evidence>
<dbReference type="GO" id="GO:0005769">
    <property type="term" value="C:early endosome"/>
    <property type="evidence" value="ECO:0007669"/>
    <property type="project" value="TreeGrafter"/>
</dbReference>
<feature type="domain" description="Protein phosphatase 1 regulatory subunit 21 C-terminal" evidence="3">
    <location>
        <begin position="7"/>
        <end position="84"/>
    </location>
</feature>
<dbReference type="Pfam" id="PF21636">
    <property type="entry name" value="PPP1R21_C"/>
    <property type="match status" value="1"/>
</dbReference>
<evidence type="ECO:0000256" key="1">
    <source>
        <dbReference type="SAM" id="MobiDB-lite"/>
    </source>
</evidence>
<name>A0AAD7T1F8_9TELE</name>
<sequence>MTKFSVCECRALAKRLALAEKSRETLTEGVKLANQNISHLQDELTTTKRSYEDQLSMMSDHLCSLNETLSKQREEIDTLKLGSKKGFLSREEAAAWLKAEGEEEKDGALFQWLREDKPAGAALLITLRGGGEDTLAGGGREADKTFAAHRSGSGVLELQSSPWRVLSRRRRYFAFVAAGWTLPFAGLIGRRDTGRRERFRSRSPSAILCKSWQLSNGNSGLRAVSAMRRLMEASRQVRAQGLLPPAHTHADEGSVIAFGLCPLLACKKAVASNVVWCLNSSAPVRLGRQRWNQVSTHQPGSRRALRDVHHSPPPGERAPGKRNMTETHCRHVFHEPPRLGDV</sequence>
<keyword evidence="5" id="KW-1185">Reference proteome</keyword>
<dbReference type="Proteomes" id="UP001221898">
    <property type="component" value="Unassembled WGS sequence"/>
</dbReference>
<feature type="transmembrane region" description="Helical" evidence="2">
    <location>
        <begin position="172"/>
        <end position="189"/>
    </location>
</feature>
<dbReference type="PANTHER" id="PTHR21448">
    <property type="entry name" value="SMOOTH MUSCLE MYOSIN HEAVY CHAIN-RELATED"/>
    <property type="match status" value="1"/>
</dbReference>
<reference evidence="4" key="1">
    <citation type="journal article" date="2023" name="Science">
        <title>Genome structures resolve the early diversification of teleost fishes.</title>
        <authorList>
            <person name="Parey E."/>
            <person name="Louis A."/>
            <person name="Montfort J."/>
            <person name="Bouchez O."/>
            <person name="Roques C."/>
            <person name="Iampietro C."/>
            <person name="Lluch J."/>
            <person name="Castinel A."/>
            <person name="Donnadieu C."/>
            <person name="Desvignes T."/>
            <person name="Floi Bucao C."/>
            <person name="Jouanno E."/>
            <person name="Wen M."/>
            <person name="Mejri S."/>
            <person name="Dirks R."/>
            <person name="Jansen H."/>
            <person name="Henkel C."/>
            <person name="Chen W.J."/>
            <person name="Zahm M."/>
            <person name="Cabau C."/>
            <person name="Klopp C."/>
            <person name="Thompson A.W."/>
            <person name="Robinson-Rechavi M."/>
            <person name="Braasch I."/>
            <person name="Lecointre G."/>
            <person name="Bobe J."/>
            <person name="Postlethwait J.H."/>
            <person name="Berthelot C."/>
            <person name="Roest Crollius H."/>
            <person name="Guiguen Y."/>
        </authorList>
    </citation>
    <scope>NUCLEOTIDE SEQUENCE</scope>
    <source>
        <strain evidence="4">NC1722</strain>
    </source>
</reference>
<dbReference type="EMBL" id="JAINUG010000018">
    <property type="protein sequence ID" value="KAJ8412628.1"/>
    <property type="molecule type" value="Genomic_DNA"/>
</dbReference>
<dbReference type="PANTHER" id="PTHR21448:SF0">
    <property type="entry name" value="PROTEIN PHOSPHATASE 1 REGULATORY SUBUNIT 21"/>
    <property type="match status" value="1"/>
</dbReference>
<dbReference type="InterPro" id="IPR040024">
    <property type="entry name" value="PPP1R21"/>
</dbReference>
<keyword evidence="2" id="KW-0472">Membrane</keyword>
<dbReference type="GO" id="GO:0016020">
    <property type="term" value="C:membrane"/>
    <property type="evidence" value="ECO:0007669"/>
    <property type="project" value="TreeGrafter"/>
</dbReference>
<feature type="region of interest" description="Disordered" evidence="1">
    <location>
        <begin position="291"/>
        <end position="324"/>
    </location>
</feature>
<keyword evidence="2" id="KW-1133">Transmembrane helix</keyword>
<accession>A0AAD7T1F8</accession>
<proteinExistence type="predicted"/>
<evidence type="ECO:0000259" key="3">
    <source>
        <dbReference type="Pfam" id="PF21636"/>
    </source>
</evidence>